<sequence length="422" mass="45094">MKVAFGSALLSAFALQQATATFGWPGKGQCSDSERYSFDWSDLALGHFSSFRNFDFSGFVRKEFSLKDFFGKGKFKSNKAIEAKITKGVAGPSFSKKGGFFVKKFKLSVDVETDLEITYKLADGSKCKQVSRCRPGGTVIRNKRCGGAVSVDFDLSASVDIDFTFISIHHIDFDCDRDDDDDDDYDDDDDDDDHYSTKPTDKPTATPSPTSDYPATPSPTDSSDYPATPSPTDSSYPEPTVTSAPIYTTSTIYTTAYETVTSCPPSVPSCPAGGYPTVITRTIPISTTVCPVEPEPTTPPNPTYTTSTIYTTAYETVTSCPPSVPSCPAGGYPTVITKTIPISTTVCLVEPEPTAPLPNPSYPQPGYNTTIQVPPYTLSTSAYATGTVGPQPPEFTGAASSMTRGSMVFVAASLLLAGLAQL</sequence>
<evidence type="ECO:0000313" key="4">
    <source>
        <dbReference type="Proteomes" id="UP000226031"/>
    </source>
</evidence>
<accession>A0A2B7ZDD2</accession>
<dbReference type="Proteomes" id="UP000226031">
    <property type="component" value="Unassembled WGS sequence"/>
</dbReference>
<dbReference type="STRING" id="73230.A0A2B7ZDD2"/>
<reference evidence="3 4" key="1">
    <citation type="submission" date="2017-10" db="EMBL/GenBank/DDBJ databases">
        <title>Comparative genomics in systemic dimorphic fungi from Ajellomycetaceae.</title>
        <authorList>
            <person name="Munoz J.F."/>
            <person name="Mcewen J.G."/>
            <person name="Clay O.K."/>
            <person name="Cuomo C.A."/>
        </authorList>
    </citation>
    <scope>NUCLEOTIDE SEQUENCE [LARGE SCALE GENOMIC DNA]</scope>
    <source>
        <strain evidence="3 4">UAMH4076</strain>
    </source>
</reference>
<evidence type="ECO:0000313" key="3">
    <source>
        <dbReference type="EMBL" id="PGH30837.1"/>
    </source>
</evidence>
<feature type="compositionally biased region" description="Acidic residues" evidence="1">
    <location>
        <begin position="177"/>
        <end position="193"/>
    </location>
</feature>
<gene>
    <name evidence="3" type="ORF">GX50_06380</name>
</gene>
<feature type="region of interest" description="Disordered" evidence="1">
    <location>
        <begin position="177"/>
        <end position="243"/>
    </location>
</feature>
<dbReference type="AlphaFoldDB" id="A0A2B7ZDD2"/>
<proteinExistence type="predicted"/>
<feature type="chain" id="PRO_5012270642" evidence="2">
    <location>
        <begin position="21"/>
        <end position="422"/>
    </location>
</feature>
<comment type="caution">
    <text evidence="3">The sequence shown here is derived from an EMBL/GenBank/DDBJ whole genome shotgun (WGS) entry which is preliminary data.</text>
</comment>
<protein>
    <submittedName>
        <fullName evidence="3">Uncharacterized protein</fullName>
    </submittedName>
</protein>
<evidence type="ECO:0000256" key="1">
    <source>
        <dbReference type="SAM" id="MobiDB-lite"/>
    </source>
</evidence>
<feature type="compositionally biased region" description="Polar residues" evidence="1">
    <location>
        <begin position="203"/>
        <end position="241"/>
    </location>
</feature>
<organism evidence="3 4">
    <name type="scientific">[Emmonsia] crescens</name>
    <dbReference type="NCBI Taxonomy" id="73230"/>
    <lineage>
        <taxon>Eukaryota</taxon>
        <taxon>Fungi</taxon>
        <taxon>Dikarya</taxon>
        <taxon>Ascomycota</taxon>
        <taxon>Pezizomycotina</taxon>
        <taxon>Eurotiomycetes</taxon>
        <taxon>Eurotiomycetidae</taxon>
        <taxon>Onygenales</taxon>
        <taxon>Ajellomycetaceae</taxon>
        <taxon>Emergomyces</taxon>
    </lineage>
</organism>
<keyword evidence="2" id="KW-0732">Signal</keyword>
<dbReference type="EMBL" id="PDND01000153">
    <property type="protein sequence ID" value="PGH30837.1"/>
    <property type="molecule type" value="Genomic_DNA"/>
</dbReference>
<evidence type="ECO:0000256" key="2">
    <source>
        <dbReference type="SAM" id="SignalP"/>
    </source>
</evidence>
<name>A0A2B7ZDD2_9EURO</name>
<feature type="signal peptide" evidence="2">
    <location>
        <begin position="1"/>
        <end position="20"/>
    </location>
</feature>
<keyword evidence="4" id="KW-1185">Reference proteome</keyword>
<dbReference type="VEuPathDB" id="FungiDB:EMCG_04817"/>